<dbReference type="SUPFAM" id="SSF46894">
    <property type="entry name" value="C-terminal effector domain of the bipartite response regulators"/>
    <property type="match status" value="1"/>
</dbReference>
<dbReference type="InterPro" id="IPR000700">
    <property type="entry name" value="PAS-assoc_C"/>
</dbReference>
<dbReference type="KEGG" id="axe:P40_15520"/>
<keyword evidence="4" id="KW-0175">Coiled coil</keyword>
<dbReference type="EMBL" id="JAJVKT010000026">
    <property type="protein sequence ID" value="MCE7510587.1"/>
    <property type="molecule type" value="Genomic_DNA"/>
</dbReference>
<dbReference type="InterPro" id="IPR001610">
    <property type="entry name" value="PAC"/>
</dbReference>
<reference evidence="8" key="1">
    <citation type="submission" date="2022-01" db="EMBL/GenBank/DDBJ databases">
        <authorList>
            <person name="Karlyshev A.V."/>
            <person name="Jaspars M."/>
        </authorList>
    </citation>
    <scope>NUCLEOTIDE SEQUENCE</scope>
    <source>
        <strain evidence="8">AGSA3-2</strain>
    </source>
</reference>
<feature type="domain" description="HTH luxR-type" evidence="5">
    <location>
        <begin position="186"/>
        <end position="251"/>
    </location>
</feature>
<dbReference type="SMART" id="SM00421">
    <property type="entry name" value="HTH_LUXR"/>
    <property type="match status" value="1"/>
</dbReference>
<keyword evidence="9" id="KW-1185">Reference proteome</keyword>
<keyword evidence="3" id="KW-0804">Transcription</keyword>
<dbReference type="PROSITE" id="PS50043">
    <property type="entry name" value="HTH_LUXR_2"/>
    <property type="match status" value="1"/>
</dbReference>
<dbReference type="GO" id="GO:0006355">
    <property type="term" value="P:regulation of DNA-templated transcription"/>
    <property type="evidence" value="ECO:0007669"/>
    <property type="project" value="InterPro"/>
</dbReference>
<evidence type="ECO:0000256" key="1">
    <source>
        <dbReference type="ARBA" id="ARBA00023015"/>
    </source>
</evidence>
<evidence type="ECO:0000259" key="6">
    <source>
        <dbReference type="PROSITE" id="PS50112"/>
    </source>
</evidence>
<dbReference type="PROSITE" id="PS50113">
    <property type="entry name" value="PAC"/>
    <property type="match status" value="1"/>
</dbReference>
<dbReference type="Gene3D" id="3.30.450.20">
    <property type="entry name" value="PAS domain"/>
    <property type="match status" value="1"/>
</dbReference>
<evidence type="ECO:0000256" key="2">
    <source>
        <dbReference type="ARBA" id="ARBA00023125"/>
    </source>
</evidence>
<dbReference type="InterPro" id="IPR036388">
    <property type="entry name" value="WH-like_DNA-bd_sf"/>
</dbReference>
<dbReference type="InterPro" id="IPR035965">
    <property type="entry name" value="PAS-like_dom_sf"/>
</dbReference>
<keyword evidence="1" id="KW-0805">Transcription regulation</keyword>
<evidence type="ECO:0000256" key="3">
    <source>
        <dbReference type="ARBA" id="ARBA00023163"/>
    </source>
</evidence>
<dbReference type="SMART" id="SM00086">
    <property type="entry name" value="PAC"/>
    <property type="match status" value="1"/>
</dbReference>
<evidence type="ECO:0000259" key="7">
    <source>
        <dbReference type="PROSITE" id="PS50113"/>
    </source>
</evidence>
<dbReference type="InterPro" id="IPR016032">
    <property type="entry name" value="Sig_transdc_resp-reg_C-effctor"/>
</dbReference>
<dbReference type="RefSeq" id="WP_080531336.1">
    <property type="nucleotide sequence ID" value="NZ_CP012331.1"/>
</dbReference>
<dbReference type="PRINTS" id="PR00038">
    <property type="entry name" value="HTHLUXR"/>
</dbReference>
<keyword evidence="2" id="KW-0238">DNA-binding</keyword>
<dbReference type="NCBIfam" id="TIGR00229">
    <property type="entry name" value="sensory_box"/>
    <property type="match status" value="1"/>
</dbReference>
<dbReference type="GO" id="GO:0003677">
    <property type="term" value="F:DNA binding"/>
    <property type="evidence" value="ECO:0007669"/>
    <property type="project" value="UniProtKB-KW"/>
</dbReference>
<evidence type="ECO:0000256" key="4">
    <source>
        <dbReference type="SAM" id="Coils"/>
    </source>
</evidence>
<dbReference type="PANTHER" id="PTHR44688:SF16">
    <property type="entry name" value="DNA-BINDING TRANSCRIPTIONAL ACTIVATOR DEVR_DOSR"/>
    <property type="match status" value="1"/>
</dbReference>
<dbReference type="CDD" id="cd00130">
    <property type="entry name" value="PAS"/>
    <property type="match status" value="1"/>
</dbReference>
<dbReference type="InterPro" id="IPR000792">
    <property type="entry name" value="Tscrpt_reg_LuxR_C"/>
</dbReference>
<dbReference type="Pfam" id="PF00196">
    <property type="entry name" value="GerE"/>
    <property type="match status" value="1"/>
</dbReference>
<sequence>MVSAPTSTPLAQPDFESLVQAAGDIIYTLDLDGRFTFCNRAMEEVLGYHRNELLGQHFDTLLTPATAPVANQHFLNGVAGRRIAPFFEVEALHRDGGKVHLEVRAASLVREGRVVGRQGIARDISELKALQAQVQEKSRRMALLDERTRIAAALYSRLTELLYGDEDQGEPSGTVFGEMEDTLSRLSAARHGLGEQDLKILNLLAAGHSNSEIAEYICRSPHTVKDHVRRIMQRLGAKRRTDAVARALKLGLITRA</sequence>
<feature type="domain" description="PAC" evidence="7">
    <location>
        <begin position="85"/>
        <end position="136"/>
    </location>
</feature>
<evidence type="ECO:0000313" key="9">
    <source>
        <dbReference type="Proteomes" id="UP001107961"/>
    </source>
</evidence>
<protein>
    <submittedName>
        <fullName evidence="8">PAS domain S-box protein</fullName>
    </submittedName>
</protein>
<dbReference type="InterPro" id="IPR013767">
    <property type="entry name" value="PAS_fold"/>
</dbReference>
<dbReference type="InterPro" id="IPR000014">
    <property type="entry name" value="PAS"/>
</dbReference>
<dbReference type="Pfam" id="PF00989">
    <property type="entry name" value="PAS"/>
    <property type="match status" value="1"/>
</dbReference>
<comment type="caution">
    <text evidence="8">The sequence shown here is derived from an EMBL/GenBank/DDBJ whole genome shotgun (WGS) entry which is preliminary data.</text>
</comment>
<dbReference type="PANTHER" id="PTHR44688">
    <property type="entry name" value="DNA-BINDING TRANSCRIPTIONAL ACTIVATOR DEVR_DOSR"/>
    <property type="match status" value="1"/>
</dbReference>
<proteinExistence type="predicted"/>
<dbReference type="Proteomes" id="UP001107961">
    <property type="component" value="Unassembled WGS sequence"/>
</dbReference>
<dbReference type="CDD" id="cd06170">
    <property type="entry name" value="LuxR_C_like"/>
    <property type="match status" value="1"/>
</dbReference>
<feature type="coiled-coil region" evidence="4">
    <location>
        <begin position="120"/>
        <end position="147"/>
    </location>
</feature>
<organism evidence="8 9">
    <name type="scientific">Alloalcanivorax xenomutans</name>
    <dbReference type="NCBI Taxonomy" id="1094342"/>
    <lineage>
        <taxon>Bacteria</taxon>
        <taxon>Pseudomonadati</taxon>
        <taxon>Pseudomonadota</taxon>
        <taxon>Gammaproteobacteria</taxon>
        <taxon>Oceanospirillales</taxon>
        <taxon>Alcanivoracaceae</taxon>
        <taxon>Alloalcanivorax</taxon>
    </lineage>
</organism>
<feature type="domain" description="PAS" evidence="6">
    <location>
        <begin position="11"/>
        <end position="64"/>
    </location>
</feature>
<dbReference type="PROSITE" id="PS00622">
    <property type="entry name" value="HTH_LUXR_1"/>
    <property type="match status" value="1"/>
</dbReference>
<dbReference type="SUPFAM" id="SSF55785">
    <property type="entry name" value="PYP-like sensor domain (PAS domain)"/>
    <property type="match status" value="1"/>
</dbReference>
<gene>
    <name evidence="8" type="ORF">LZG35_18270</name>
</gene>
<accession>A0A9Q3ZI73</accession>
<name>A0A9Q3ZI73_9GAMM</name>
<evidence type="ECO:0000313" key="8">
    <source>
        <dbReference type="EMBL" id="MCE7510587.1"/>
    </source>
</evidence>
<dbReference type="AlphaFoldDB" id="A0A9Q3ZI73"/>
<dbReference type="Gene3D" id="1.10.10.10">
    <property type="entry name" value="Winged helix-like DNA-binding domain superfamily/Winged helix DNA-binding domain"/>
    <property type="match status" value="1"/>
</dbReference>
<dbReference type="PROSITE" id="PS50112">
    <property type="entry name" value="PAS"/>
    <property type="match status" value="1"/>
</dbReference>
<dbReference type="SMART" id="SM00091">
    <property type="entry name" value="PAS"/>
    <property type="match status" value="1"/>
</dbReference>
<evidence type="ECO:0000259" key="5">
    <source>
        <dbReference type="PROSITE" id="PS50043"/>
    </source>
</evidence>